<evidence type="ECO:0000256" key="3">
    <source>
        <dbReference type="ARBA" id="ARBA00022827"/>
    </source>
</evidence>
<dbReference type="PRINTS" id="PR00371">
    <property type="entry name" value="FPNCR"/>
</dbReference>
<dbReference type="SUPFAM" id="SSF52343">
    <property type="entry name" value="Ferredoxin reductase-like, C-terminal NADP-linked domain"/>
    <property type="match status" value="1"/>
</dbReference>
<feature type="domain" description="Oxidoreductase FAD/NAD(P)-binding" evidence="5">
    <location>
        <begin position="237"/>
        <end position="343"/>
    </location>
</feature>
<keyword evidence="4" id="KW-0732">Signal</keyword>
<feature type="chain" id="PRO_5044864758" description="Oxidoreductase FAD/NAD(P)-binding domain-containing protein" evidence="4">
    <location>
        <begin position="27"/>
        <end position="360"/>
    </location>
</feature>
<dbReference type="Gene3D" id="3.40.50.80">
    <property type="entry name" value="Nucleotide-binding domain of ferredoxin-NADP reductase (FNR) module"/>
    <property type="match status" value="1"/>
</dbReference>
<sequence>MRIPSILSATAAVVGLVATFGEVAHGFAPPSPSSTARARAGTATTSSVSVVSVSVTPHLLLLRRRLPSSSPSSSSSTRLLMGWGPEPIWSTATVTRNFKACPSGTCVSLSVDVEDGSDFVHPGQYVQVRPAGADDGTKPIFLAIASAPTGAAPAPVPPGRRKVVVEAADEAAGSPPPAPVPATWEFLVKETEFNSWIVSAPPGTAISVSQVMGSGFPISDEVEGFKYDFPTQNLLLFATGSGIAPIRSAIESGRLGISGGRTCTLYYGVRTPDDLCYVSKFPEWEGGGVSVVPVISRPEESATTTWMGRTGYVQNALEEDGVPIPRNSAALLCGVNGMCDGVKAMLLESGVFEGRVLKNF</sequence>
<dbReference type="PANTHER" id="PTHR47215">
    <property type="match status" value="1"/>
</dbReference>
<reference evidence="6 7" key="1">
    <citation type="submission" date="2024-10" db="EMBL/GenBank/DDBJ databases">
        <title>Updated reference genomes for cyclostephanoid diatoms.</title>
        <authorList>
            <person name="Roberts W.R."/>
            <person name="Alverson A.J."/>
        </authorList>
    </citation>
    <scope>NUCLEOTIDE SEQUENCE [LARGE SCALE GENOMIC DNA]</scope>
    <source>
        <strain evidence="6 7">AJA276-08</strain>
    </source>
</reference>
<dbReference type="InterPro" id="IPR039261">
    <property type="entry name" value="FNR_nucleotide-bd"/>
</dbReference>
<organism evidence="6 7">
    <name type="scientific">Stephanodiscus triporus</name>
    <dbReference type="NCBI Taxonomy" id="2934178"/>
    <lineage>
        <taxon>Eukaryota</taxon>
        <taxon>Sar</taxon>
        <taxon>Stramenopiles</taxon>
        <taxon>Ochrophyta</taxon>
        <taxon>Bacillariophyta</taxon>
        <taxon>Coscinodiscophyceae</taxon>
        <taxon>Thalassiosirophycidae</taxon>
        <taxon>Stephanodiscales</taxon>
        <taxon>Stephanodiscaceae</taxon>
        <taxon>Stephanodiscus</taxon>
    </lineage>
</organism>
<evidence type="ECO:0000259" key="5">
    <source>
        <dbReference type="Pfam" id="PF00175"/>
    </source>
</evidence>
<accession>A0ABD3MRH1</accession>
<dbReference type="PANTHER" id="PTHR47215:SF1">
    <property type="entry name" value="F9L1.8 PROTEIN"/>
    <property type="match status" value="1"/>
</dbReference>
<dbReference type="CDD" id="cd00322">
    <property type="entry name" value="FNR_like"/>
    <property type="match status" value="1"/>
</dbReference>
<evidence type="ECO:0000256" key="2">
    <source>
        <dbReference type="ARBA" id="ARBA00022630"/>
    </source>
</evidence>
<evidence type="ECO:0000256" key="1">
    <source>
        <dbReference type="ARBA" id="ARBA00001974"/>
    </source>
</evidence>
<dbReference type="Proteomes" id="UP001530315">
    <property type="component" value="Unassembled WGS sequence"/>
</dbReference>
<dbReference type="EMBL" id="JALLAZ020001746">
    <property type="protein sequence ID" value="KAL3765644.1"/>
    <property type="molecule type" value="Genomic_DNA"/>
</dbReference>
<keyword evidence="2" id="KW-0285">Flavoprotein</keyword>
<name>A0ABD3MRH1_9STRA</name>
<comment type="cofactor">
    <cofactor evidence="1">
        <name>FAD</name>
        <dbReference type="ChEBI" id="CHEBI:57692"/>
    </cofactor>
</comment>
<protein>
    <recommendedName>
        <fullName evidence="5">Oxidoreductase FAD/NAD(P)-binding domain-containing protein</fullName>
    </recommendedName>
</protein>
<comment type="caution">
    <text evidence="6">The sequence shown here is derived from an EMBL/GenBank/DDBJ whole genome shotgun (WGS) entry which is preliminary data.</text>
</comment>
<evidence type="ECO:0000313" key="6">
    <source>
        <dbReference type="EMBL" id="KAL3765644.1"/>
    </source>
</evidence>
<dbReference type="InterPro" id="IPR001709">
    <property type="entry name" value="Flavoprot_Pyr_Nucl_cyt_Rdtase"/>
</dbReference>
<proteinExistence type="predicted"/>
<dbReference type="Pfam" id="PF00175">
    <property type="entry name" value="NAD_binding_1"/>
    <property type="match status" value="1"/>
</dbReference>
<gene>
    <name evidence="6" type="ORF">ACHAW5_000327</name>
</gene>
<keyword evidence="3" id="KW-0274">FAD</keyword>
<keyword evidence="7" id="KW-1185">Reference proteome</keyword>
<evidence type="ECO:0000313" key="7">
    <source>
        <dbReference type="Proteomes" id="UP001530315"/>
    </source>
</evidence>
<feature type="signal peptide" evidence="4">
    <location>
        <begin position="1"/>
        <end position="26"/>
    </location>
</feature>
<dbReference type="AlphaFoldDB" id="A0ABD3MRH1"/>
<dbReference type="InterPro" id="IPR001433">
    <property type="entry name" value="OxRdtase_FAD/NAD-bd"/>
</dbReference>
<evidence type="ECO:0000256" key="4">
    <source>
        <dbReference type="SAM" id="SignalP"/>
    </source>
</evidence>